<dbReference type="SUPFAM" id="SSF48208">
    <property type="entry name" value="Six-hairpin glycosidases"/>
    <property type="match status" value="1"/>
</dbReference>
<evidence type="ECO:0000256" key="8">
    <source>
        <dbReference type="ARBA" id="ARBA00022490"/>
    </source>
</evidence>
<dbReference type="InParanoid" id="E2BPT9"/>
<dbReference type="Proteomes" id="UP000008237">
    <property type="component" value="Unassembled WGS sequence"/>
</dbReference>
<keyword evidence="13" id="KW-0511">Multifunctional enzyme</keyword>
<evidence type="ECO:0000313" key="22">
    <source>
        <dbReference type="EMBL" id="EFN82290.1"/>
    </source>
</evidence>
<dbReference type="InterPro" id="IPR006421">
    <property type="entry name" value="Glycogen_debranch_met"/>
</dbReference>
<dbReference type="OrthoDB" id="10248904at2759"/>
<dbReference type="GO" id="GO:0004135">
    <property type="term" value="F:amylo-alpha-1,6-glucosidase activity"/>
    <property type="evidence" value="ECO:0007669"/>
    <property type="project" value="UniProtKB-EC"/>
</dbReference>
<dbReference type="InterPro" id="IPR017853">
    <property type="entry name" value="GH"/>
</dbReference>
<keyword evidence="12" id="KW-0320">Glycogen biosynthesis</keyword>
<evidence type="ECO:0000256" key="13">
    <source>
        <dbReference type="ARBA" id="ARBA00023268"/>
    </source>
</evidence>
<keyword evidence="10" id="KW-0808">Transferase</keyword>
<accession>E2BPT9</accession>
<evidence type="ECO:0000256" key="14">
    <source>
        <dbReference type="ARBA" id="ARBA00023295"/>
    </source>
</evidence>
<evidence type="ECO:0000256" key="1">
    <source>
        <dbReference type="ARBA" id="ARBA00000439"/>
    </source>
</evidence>
<evidence type="ECO:0000256" key="17">
    <source>
        <dbReference type="SAM" id="Phobius"/>
    </source>
</evidence>
<dbReference type="InterPro" id="IPR008928">
    <property type="entry name" value="6-hairpin_glycosidase_sf"/>
</dbReference>
<dbReference type="EC" id="3.2.1.33" evidence="6"/>
<keyword evidence="17" id="KW-0812">Transmembrane</keyword>
<gene>
    <name evidence="22" type="ORF">EAI_09264</name>
</gene>
<feature type="domain" description="Glycogen debranching enzyme C-terminal" evidence="18">
    <location>
        <begin position="1088"/>
        <end position="1538"/>
    </location>
</feature>
<evidence type="ECO:0000259" key="20">
    <source>
        <dbReference type="Pfam" id="PF14701"/>
    </source>
</evidence>
<dbReference type="PANTHER" id="PTHR10569">
    <property type="entry name" value="GLYCOGEN DEBRANCHING ENZYME"/>
    <property type="match status" value="1"/>
</dbReference>
<dbReference type="GO" id="GO:0005978">
    <property type="term" value="P:glycogen biosynthetic process"/>
    <property type="evidence" value="ECO:0007669"/>
    <property type="project" value="UniProtKB-KW"/>
</dbReference>
<keyword evidence="11" id="KW-0378">Hydrolase</keyword>
<sequence>MPEYNTLSPDSEQIRVLTVNNGEHLDGILYKLKKGWKVEFRLGASLLGQTLNVFINYPLPAEKKFERHTYYQLPWVDESATVHLTLPGSYHYYVTDQVKGSTSAPCPFQIKPVASGYLLVDPELKVGENEDLSLDCIQIQTILAKCLGPFSTWEDKLLVARNSGYNALHFTPIQELGHSKSSYSLSDQMKLNPSFHDNNKIITYHDIERFVNMMRTEWKMLSICDIVLNHTANESPFLVSHPECTYNCVNSPHLRPAYILDAALFELSIQVASGDWEFKGIPAVIETEDHLNAIRHALHSHFLPLVKIHEMYIVDIHEIIAEFLNLARNEMPQDVSDAKGKDISVIQDPNFRKLKSTINMQLALQKYNTYRADCFDEDTRLKRCAEDLKHKLEELNEVIINDLRNHLNAAVENTVASIRYFRVQSDGPKIKEISEKNPLVPRYFTDYGAPRSLTERENTMYSDNGCYLMAHNGWVMNSNPLKNFADPDSNVYIRRELIAWGDSVKLRYGEKPEDCPFLWRHMTAYVEQIAQIFDGIRLDNCHSTPIPVAEYMLDAARKIRPNLYVVAELFTNSDQKDNIFVNRLGITSLIREAMSAWDSHEEGRLVYRYGGEPVGAFLQSRKRPLVPNIAHALFLDVTHDNPSPVEKRSTFDLLPSTALVSMACCASGSSRGYDELVPHHIHVVDEERQYSSWTNDDNLVDNVKYINLKTGIIAAKKALNELHYTLGKQNFSQVFVDQIDSDIVAVTRHSPTTHESVVLVAFTAFKHPDSSVQCDFKRHIKPLRVEGIVEEIILEASLSHVDVKNGKTTFSLPEKYVKDEHFINGLSEYAVSLKQHIQCCDSAMVQKVDSGDPKITQLNFVNFQPGYVIAIRVALHANIKPALTDLQNVISRITSNKPSDLHDIISRMDFADMNKALYRCDQEERGETMNKFGVYDVPGYGPLVYAGLQGVISLLADIRPNNDLGHPLCDNLRQGNWLIDYVWQRLNEDNGTKPLGAWLQQAMEPFKTIPRYLVPSYFDAIIVNVYISLVDHCYNLMSNFVKNGTTFIRILSLTSIQMCGVVKSSLLPDLSPNLSPPTPKTEQHDEQNKQICLTLSAGLPHFTTGYMRNWGRDTFIALRGLLLLTGRHIEARFIILGYAGTLRHGLIPNLLDKGNNARYNCRDALWWWLYTIKCYVDEVPDGIKILSDKVSRLFPTDDSPPLPAGQVDQPLHEVMQESLTVHFQGLCFRERNAGRQIDEHMTDRGFNNQIGVHPETGFVFGGNDANCGTWMDKMGSSEKAGNKGKPATPRDGSAVEIVGLSKCILSFLAELYKQNLFPYGSVQRKNRDGKVITWSYKEWADKIATNFEKCFYVNEVPTKDELKPNLIHRRGIIKDSYGATQEWADYQLRPNFTIAMVVAPDLFDPHHAWNALKKAEEILLGPLGMKTLDPADWAYNGYYDNSNDSNDPKVAHGWNYHQGPEWIWPMGYFLRARLHFAPLVGGEDELRRVIGSTETIISRHFIEASTNHWRGLPELTNKNGDYCKYSCRTQAWSSSSIFEVLYDLQKIKQELRSECLHLEQLKLEEAGRRARSNANDTNVRLLTEAIATPHTETHAYHIPHVDVTDTQTQIKYVAANVTSTRNGTLIEERYFTENGLISTINRKTDDVGFGSPRDPTYLVDGDSTEYSSDAKIHARLLTKAGEIDREVRCAKDQRKSRCYSRIANDDARNEAVSLRTLTDADHVYEEIQTIKEPRSSYDIQDYYEGYSPVAAKTLIDMLFHPRHQMCKECAETHHHSPVYTDRLIYARKSLLAIEVVLCHRDDVSCFQYRGQRDEFSSRILCSQFDAGQDQDYMLVYSYAKTNAAGIFYSHCWPRDVFDLESILKPSIYVISRACNVVVNTQLYHRYVNNYHVRISRAGCAPMTFRNDLATIVSCTERISCSDDLRDSLNYRRRQLKDDERRQDRSSLLLLEPLLLLPELPNSGHDRKDKNAVLRSERTKIIRILIAYALSFFVLASITVYVVYFT</sequence>
<dbReference type="InterPro" id="IPR032792">
    <property type="entry name" value="AGL_glucanoTrfase"/>
</dbReference>
<dbReference type="NCBIfam" id="TIGR01531">
    <property type="entry name" value="glyc_debranch"/>
    <property type="match status" value="1"/>
</dbReference>
<feature type="transmembrane region" description="Helical" evidence="17">
    <location>
        <begin position="1984"/>
        <end position="2004"/>
    </location>
</feature>
<evidence type="ECO:0000256" key="16">
    <source>
        <dbReference type="ARBA" id="ARBA00031477"/>
    </source>
</evidence>
<organism evidence="23">
    <name type="scientific">Harpegnathos saltator</name>
    <name type="common">Jerdon's jumping ant</name>
    <dbReference type="NCBI Taxonomy" id="610380"/>
    <lineage>
        <taxon>Eukaryota</taxon>
        <taxon>Metazoa</taxon>
        <taxon>Ecdysozoa</taxon>
        <taxon>Arthropoda</taxon>
        <taxon>Hexapoda</taxon>
        <taxon>Insecta</taxon>
        <taxon>Pterygota</taxon>
        <taxon>Neoptera</taxon>
        <taxon>Endopterygota</taxon>
        <taxon>Hymenoptera</taxon>
        <taxon>Apocrita</taxon>
        <taxon>Aculeata</taxon>
        <taxon>Formicoidea</taxon>
        <taxon>Formicidae</taxon>
        <taxon>Ponerinae</taxon>
        <taxon>Ponerini</taxon>
        <taxon>Harpegnathos</taxon>
    </lineage>
</organism>
<evidence type="ECO:0000313" key="23">
    <source>
        <dbReference type="Proteomes" id="UP000008237"/>
    </source>
</evidence>
<feature type="domain" description="Eukaryotic glycogen debranching enzyme N-terminal" evidence="19">
    <location>
        <begin position="38"/>
        <end position="127"/>
    </location>
</feature>
<dbReference type="InterPro" id="IPR029436">
    <property type="entry name" value="AGL_euk_N"/>
</dbReference>
<dbReference type="GO" id="GO:0005737">
    <property type="term" value="C:cytoplasm"/>
    <property type="evidence" value="ECO:0007669"/>
    <property type="project" value="UniProtKB-SubCell"/>
</dbReference>
<dbReference type="CDD" id="cd11327">
    <property type="entry name" value="AmyAc_Glg_debranch_2"/>
    <property type="match status" value="1"/>
</dbReference>
<protein>
    <recommendedName>
        <fullName evidence="7">Glycogen debranching enzyme</fullName>
        <ecNumber evidence="5">2.4.1.25</ecNumber>
        <ecNumber evidence="6">3.2.1.33</ecNumber>
    </recommendedName>
    <alternativeName>
        <fullName evidence="16">Glycogen debrancher</fullName>
    </alternativeName>
</protein>
<dbReference type="Pfam" id="PF14701">
    <property type="entry name" value="hDGE_amylase"/>
    <property type="match status" value="1"/>
</dbReference>
<evidence type="ECO:0000256" key="11">
    <source>
        <dbReference type="ARBA" id="ARBA00022801"/>
    </source>
</evidence>
<keyword evidence="8" id="KW-0963">Cytoplasm</keyword>
<evidence type="ECO:0000256" key="3">
    <source>
        <dbReference type="ARBA" id="ARBA00003530"/>
    </source>
</evidence>
<evidence type="ECO:0000259" key="21">
    <source>
        <dbReference type="Pfam" id="PF14702"/>
    </source>
</evidence>
<evidence type="ECO:0000256" key="5">
    <source>
        <dbReference type="ARBA" id="ARBA00012560"/>
    </source>
</evidence>
<dbReference type="Gene3D" id="3.20.20.80">
    <property type="entry name" value="Glycosidases"/>
    <property type="match status" value="2"/>
</dbReference>
<dbReference type="Pfam" id="PF06202">
    <property type="entry name" value="GDE_C"/>
    <property type="match status" value="1"/>
</dbReference>
<keyword evidence="17" id="KW-0472">Membrane</keyword>
<evidence type="ECO:0000259" key="19">
    <source>
        <dbReference type="Pfam" id="PF14699"/>
    </source>
</evidence>
<dbReference type="EMBL" id="GL449658">
    <property type="protein sequence ID" value="EFN82290.1"/>
    <property type="molecule type" value="Genomic_DNA"/>
</dbReference>
<dbReference type="OMA" id="WWIKAIR"/>
<evidence type="ECO:0000256" key="6">
    <source>
        <dbReference type="ARBA" id="ARBA00012778"/>
    </source>
</evidence>
<dbReference type="GO" id="GO:0004134">
    <property type="term" value="F:4-alpha-glucanotransferase activity"/>
    <property type="evidence" value="ECO:0007669"/>
    <property type="project" value="UniProtKB-EC"/>
</dbReference>
<dbReference type="GO" id="GO:0005980">
    <property type="term" value="P:glycogen catabolic process"/>
    <property type="evidence" value="ECO:0007669"/>
    <property type="project" value="InterPro"/>
</dbReference>
<dbReference type="FunFam" id="3.20.20.80:FF:000070">
    <property type="entry name" value="GDB1p Glycogen debranching enzyme"/>
    <property type="match status" value="1"/>
</dbReference>
<comment type="function">
    <text evidence="3">Multifunctional enzyme acting as 1,4-alpha-D-glucan:1,4-alpha-D-glucan 4-alpha-D-glycosyltransferase and amylo-1,6-glucosidase in glycogen degradation.</text>
</comment>
<dbReference type="InterPro" id="IPR032788">
    <property type="entry name" value="AGL_central"/>
</dbReference>
<keyword evidence="9" id="KW-0328">Glycosyltransferase</keyword>
<dbReference type="STRING" id="610380.E2BPT9"/>
<dbReference type="Pfam" id="PF14699">
    <property type="entry name" value="hGDE_N"/>
    <property type="match status" value="1"/>
</dbReference>
<evidence type="ECO:0000256" key="2">
    <source>
        <dbReference type="ARBA" id="ARBA00000927"/>
    </source>
</evidence>
<comment type="catalytic activity">
    <reaction evidence="2">
        <text>Hydrolysis of (1-&gt;6)-alpha-D-glucosidic branch linkages in glycogen phosphorylase limit dextrin.</text>
        <dbReference type="EC" id="3.2.1.33"/>
    </reaction>
</comment>
<keyword evidence="17" id="KW-1133">Transmembrane helix</keyword>
<comment type="similarity">
    <text evidence="15">Belongs to the glycogen debranching enzyme family.</text>
</comment>
<dbReference type="PANTHER" id="PTHR10569:SF2">
    <property type="entry name" value="GLYCOGEN DEBRANCHING ENZYME"/>
    <property type="match status" value="1"/>
</dbReference>
<dbReference type="Pfam" id="PF14702">
    <property type="entry name" value="hGDE_central"/>
    <property type="match status" value="1"/>
</dbReference>
<comment type="catalytic activity">
    <reaction evidence="1">
        <text>Transfers a segment of a (1-&gt;4)-alpha-D-glucan to a new position in an acceptor, which may be glucose or a (1-&gt;4)-alpha-D-glucan.</text>
        <dbReference type="EC" id="2.4.1.25"/>
    </reaction>
</comment>
<feature type="domain" description="Glycogen debranching enzyme central" evidence="21">
    <location>
        <begin position="711"/>
        <end position="986"/>
    </location>
</feature>
<evidence type="ECO:0000256" key="12">
    <source>
        <dbReference type="ARBA" id="ARBA00023056"/>
    </source>
</evidence>
<dbReference type="EC" id="2.4.1.25" evidence="5"/>
<dbReference type="FunFam" id="3.20.20.80:FF:000206">
    <property type="entry name" value="Amylo-alpha-1, 6-glucosidase, 4-alpha-glucanotransferase b"/>
    <property type="match status" value="1"/>
</dbReference>
<evidence type="ECO:0000256" key="7">
    <source>
        <dbReference type="ARBA" id="ARBA00020723"/>
    </source>
</evidence>
<evidence type="ECO:0000256" key="4">
    <source>
        <dbReference type="ARBA" id="ARBA00004496"/>
    </source>
</evidence>
<comment type="subcellular location">
    <subcellularLocation>
        <location evidence="4">Cytoplasm</location>
    </subcellularLocation>
</comment>
<keyword evidence="14" id="KW-0326">Glycosidase</keyword>
<evidence type="ECO:0000256" key="15">
    <source>
        <dbReference type="ARBA" id="ARBA00025780"/>
    </source>
</evidence>
<dbReference type="InterPro" id="IPR032790">
    <property type="entry name" value="GDE_C"/>
</dbReference>
<reference evidence="22 23" key="1">
    <citation type="journal article" date="2010" name="Science">
        <title>Genomic comparison of the ants Camponotus floridanus and Harpegnathos saltator.</title>
        <authorList>
            <person name="Bonasio R."/>
            <person name="Zhang G."/>
            <person name="Ye C."/>
            <person name="Mutti N.S."/>
            <person name="Fang X."/>
            <person name="Qin N."/>
            <person name="Donahue G."/>
            <person name="Yang P."/>
            <person name="Li Q."/>
            <person name="Li C."/>
            <person name="Zhang P."/>
            <person name="Huang Z."/>
            <person name="Berger S.L."/>
            <person name="Reinberg D."/>
            <person name="Wang J."/>
            <person name="Liebig J."/>
        </authorList>
    </citation>
    <scope>NUCLEOTIDE SEQUENCE [LARGE SCALE GENOMIC DNA]</scope>
    <source>
        <strain evidence="22 23">R22 G/1</strain>
    </source>
</reference>
<proteinExistence type="inferred from homology"/>
<dbReference type="SUPFAM" id="SSF51445">
    <property type="entry name" value="(Trans)glycosidases"/>
    <property type="match status" value="1"/>
</dbReference>
<evidence type="ECO:0000259" key="18">
    <source>
        <dbReference type="Pfam" id="PF06202"/>
    </source>
</evidence>
<dbReference type="FunFam" id="1.50.10.10:FF:000039">
    <property type="entry name" value="Glycogen debranching enzyme Gdb1, putative"/>
    <property type="match status" value="1"/>
</dbReference>
<dbReference type="FunCoup" id="E2BPT9">
    <property type="interactions" value="1028"/>
</dbReference>
<feature type="domain" description="Glycogen debranching enzyme glucanotransferase" evidence="20">
    <location>
        <begin position="131"/>
        <end position="564"/>
    </location>
</feature>
<keyword evidence="23" id="KW-1185">Reference proteome</keyword>
<evidence type="ECO:0000256" key="10">
    <source>
        <dbReference type="ARBA" id="ARBA00022679"/>
    </source>
</evidence>
<name>E2BPT9_HARSA</name>
<evidence type="ECO:0000256" key="9">
    <source>
        <dbReference type="ARBA" id="ARBA00022676"/>
    </source>
</evidence>
<dbReference type="InterPro" id="IPR010401">
    <property type="entry name" value="AGL/Gdb1"/>
</dbReference>